<organism evidence="8 9">
    <name type="scientific">Parabacteroides johnsonii DSM 18315</name>
    <dbReference type="NCBI Taxonomy" id="537006"/>
    <lineage>
        <taxon>Bacteria</taxon>
        <taxon>Pseudomonadati</taxon>
        <taxon>Bacteroidota</taxon>
        <taxon>Bacteroidia</taxon>
        <taxon>Bacteroidales</taxon>
        <taxon>Tannerellaceae</taxon>
        <taxon>Parabacteroides</taxon>
    </lineage>
</organism>
<feature type="domain" description="ABC3 transporter permease C-terminal" evidence="7">
    <location>
        <begin position="69"/>
        <end position="180"/>
    </location>
</feature>
<evidence type="ECO:0000313" key="8">
    <source>
        <dbReference type="EMBL" id="EEC98582.1"/>
    </source>
</evidence>
<evidence type="ECO:0000256" key="2">
    <source>
        <dbReference type="ARBA" id="ARBA00022475"/>
    </source>
</evidence>
<dbReference type="STRING" id="537006.PRABACTJOHN_00005"/>
<feature type="transmembrane region" description="Helical" evidence="6">
    <location>
        <begin position="116"/>
        <end position="135"/>
    </location>
</feature>
<name>B7B4R4_9BACT</name>
<keyword evidence="4 6" id="KW-1133">Transmembrane helix</keyword>
<accession>B7B4R4</accession>
<comment type="subcellular location">
    <subcellularLocation>
        <location evidence="1">Cell membrane</location>
        <topology evidence="1">Multi-pass membrane protein</topology>
    </subcellularLocation>
</comment>
<dbReference type="EMBL" id="ABYH01000001">
    <property type="protein sequence ID" value="EEC98582.1"/>
    <property type="molecule type" value="Genomic_DNA"/>
</dbReference>
<proteinExistence type="predicted"/>
<dbReference type="PANTHER" id="PTHR30572">
    <property type="entry name" value="MEMBRANE COMPONENT OF TRANSPORTER-RELATED"/>
    <property type="match status" value="1"/>
</dbReference>
<dbReference type="GO" id="GO:0022857">
    <property type="term" value="F:transmembrane transporter activity"/>
    <property type="evidence" value="ECO:0007669"/>
    <property type="project" value="TreeGrafter"/>
</dbReference>
<keyword evidence="2" id="KW-1003">Cell membrane</keyword>
<feature type="transmembrane region" description="Helical" evidence="6">
    <location>
        <begin position="65"/>
        <end position="83"/>
    </location>
</feature>
<evidence type="ECO:0000256" key="1">
    <source>
        <dbReference type="ARBA" id="ARBA00004651"/>
    </source>
</evidence>
<keyword evidence="3 6" id="KW-0812">Transmembrane</keyword>
<dbReference type="InterPro" id="IPR050250">
    <property type="entry name" value="Macrolide_Exporter_MacB"/>
</dbReference>
<evidence type="ECO:0000313" key="9">
    <source>
        <dbReference type="Proteomes" id="UP000005510"/>
    </source>
</evidence>
<dbReference type="GO" id="GO:0005886">
    <property type="term" value="C:plasma membrane"/>
    <property type="evidence" value="ECO:0007669"/>
    <property type="project" value="UniProtKB-SubCell"/>
</dbReference>
<dbReference type="PANTHER" id="PTHR30572:SF18">
    <property type="entry name" value="ABC-TYPE MACROLIDE FAMILY EXPORT SYSTEM PERMEASE COMPONENT 2"/>
    <property type="match status" value="1"/>
</dbReference>
<comment type="caution">
    <text evidence="8">The sequence shown here is derived from an EMBL/GenBank/DDBJ whole genome shotgun (WGS) entry which is preliminary data.</text>
</comment>
<protein>
    <submittedName>
        <fullName evidence="8">Efflux ABC transporter, permease protein</fullName>
    </submittedName>
</protein>
<reference evidence="8 9" key="1">
    <citation type="submission" date="2008-10" db="EMBL/GenBank/DDBJ databases">
        <title>Draft genome sequence of Parabacteroides johnsonii (DSM 18315).</title>
        <authorList>
            <person name="Sudarsanam P."/>
            <person name="Ley R."/>
            <person name="Guruge J."/>
            <person name="Turnbaugh P.J."/>
            <person name="Mahowald M."/>
            <person name="Liep D."/>
            <person name="Gordon J."/>
        </authorList>
    </citation>
    <scope>NUCLEOTIDE SEQUENCE [LARGE SCALE GENOMIC DNA]</scope>
    <source>
        <strain evidence="8 9">DSM 18315</strain>
    </source>
</reference>
<evidence type="ECO:0000259" key="7">
    <source>
        <dbReference type="Pfam" id="PF02687"/>
    </source>
</evidence>
<dbReference type="InterPro" id="IPR003838">
    <property type="entry name" value="ABC3_permease_C"/>
</dbReference>
<dbReference type="Pfam" id="PF02687">
    <property type="entry name" value="FtsX"/>
    <property type="match status" value="1"/>
</dbReference>
<evidence type="ECO:0000256" key="4">
    <source>
        <dbReference type="ARBA" id="ARBA00022989"/>
    </source>
</evidence>
<dbReference type="Proteomes" id="UP000005510">
    <property type="component" value="Unassembled WGS sequence"/>
</dbReference>
<evidence type="ECO:0000256" key="6">
    <source>
        <dbReference type="SAM" id="Phobius"/>
    </source>
</evidence>
<reference evidence="8 9" key="2">
    <citation type="submission" date="2008-10" db="EMBL/GenBank/DDBJ databases">
        <authorList>
            <person name="Fulton L."/>
            <person name="Clifton S."/>
            <person name="Fulton B."/>
            <person name="Xu J."/>
            <person name="Minx P."/>
            <person name="Pepin K.H."/>
            <person name="Johnson M."/>
            <person name="Bhonagiri V."/>
            <person name="Nash W.E."/>
            <person name="Mardis E.R."/>
            <person name="Wilson R.K."/>
        </authorList>
    </citation>
    <scope>NUCLEOTIDE SEQUENCE [LARGE SCALE GENOMIC DNA]</scope>
    <source>
        <strain evidence="8 9">DSM 18315</strain>
    </source>
</reference>
<evidence type="ECO:0000256" key="3">
    <source>
        <dbReference type="ARBA" id="ARBA00022692"/>
    </source>
</evidence>
<evidence type="ECO:0000256" key="5">
    <source>
        <dbReference type="ARBA" id="ARBA00023136"/>
    </source>
</evidence>
<sequence length="187" mass="21194">MIALRSSSTPLSIQLVKFNTLTAEAVDKVNNRLLEVMPDRNETLSIYSVDVVNLYRDSRKFRDQVLVGGIITLIISLIGLIGYTNDEINRRRKELAIRKVNGAESFDIIRIFLKDIMQIAIPAVLIGCVGSYFISDYWQEQFQEKVSLHPMVFIIGALSVWVIVAICVVYRTWKVANSNPVESLKSE</sequence>
<keyword evidence="5 6" id="KW-0472">Membrane</keyword>
<gene>
    <name evidence="8" type="ORF">PRABACTJOHN_00005</name>
</gene>
<feature type="transmembrane region" description="Helical" evidence="6">
    <location>
        <begin position="147"/>
        <end position="170"/>
    </location>
</feature>
<dbReference type="HOGENOM" id="CLU_1453066_0_0_10"/>
<dbReference type="AlphaFoldDB" id="B7B4R4"/>